<gene>
    <name evidence="5" type="ORF">AXO93_10380</name>
</gene>
<protein>
    <recommendedName>
        <fullName evidence="4">Type I restriction modification DNA specificity domain-containing protein</fullName>
    </recommendedName>
</protein>
<proteinExistence type="inferred from homology"/>
<evidence type="ECO:0000256" key="1">
    <source>
        <dbReference type="ARBA" id="ARBA00010923"/>
    </source>
</evidence>
<accession>A0A3Y1W2A3</accession>
<name>A0A3Y1W2A3_SALET</name>
<dbReference type="SUPFAM" id="SSF116734">
    <property type="entry name" value="DNA methylase specificity domain"/>
    <property type="match status" value="2"/>
</dbReference>
<dbReference type="AlphaFoldDB" id="A0A3Y1W2A3"/>
<sequence length="390" mass="43450">MSWPMVKLKDCCEVVGGATPKRNVAFYWDGDIPWITPKDVSNLSEPYIYEAPEYISKAGYKSAATYMLPVGTVLLTSRAPIGNVAIAGIELCTNQGFKSLIPGRNVHNKYLYHCIKRFVPQLELLGNGATFKEVSKSVVENFEIPLPPFEEQKRISDILDKVDGIRQKREQAIKIADDFLRAIFLDIFGDPVKNPKRWGVTSLLEYGSFKNGMNFSKGESGTVLKCLGVGDFKSLATITCMKNIGEIELNTLPSDDYLLKDGDIVFVRSNGNKALVGRCLTIYPGKEKVTFSGFCIRYRIGNSAIVPEYLNFLFRTPSMKQQMLSGGQGANIQNISQGTLSALKIPVPPLEKQQAFSKIVSFHSALMEKLDINTVETEDMFDSISQQYFN</sequence>
<comment type="caution">
    <text evidence="5">The sequence shown here is derived from an EMBL/GenBank/DDBJ whole genome shotgun (WGS) entry which is preliminary data.</text>
</comment>
<organism evidence="5">
    <name type="scientific">Salmonella enterica I</name>
    <dbReference type="NCBI Taxonomy" id="59201"/>
    <lineage>
        <taxon>Bacteria</taxon>
        <taxon>Pseudomonadati</taxon>
        <taxon>Pseudomonadota</taxon>
        <taxon>Gammaproteobacteria</taxon>
        <taxon>Enterobacterales</taxon>
        <taxon>Enterobacteriaceae</taxon>
        <taxon>Salmonella</taxon>
    </lineage>
</organism>
<dbReference type="PANTHER" id="PTHR30408:SF12">
    <property type="entry name" value="TYPE I RESTRICTION ENZYME MJAVIII SPECIFICITY SUBUNIT"/>
    <property type="match status" value="1"/>
</dbReference>
<dbReference type="RefSeq" id="WP_023254794.1">
    <property type="nucleotide sequence ID" value="NZ_CP160167.1"/>
</dbReference>
<dbReference type="EMBL" id="AAGNTS010000004">
    <property type="protein sequence ID" value="EBQ0620428.1"/>
    <property type="molecule type" value="Genomic_DNA"/>
</dbReference>
<keyword evidence="2" id="KW-0680">Restriction system</keyword>
<dbReference type="CDD" id="cd17273">
    <property type="entry name" value="RMtype1_S_EcoJA69PI-TRD1-CR1_like"/>
    <property type="match status" value="1"/>
</dbReference>
<reference evidence="5" key="1">
    <citation type="submission" date="2018-07" db="EMBL/GenBank/DDBJ databases">
        <authorList>
            <consortium name="GenomeTrakr network: Whole genome sequencing for foodborne pathogen traceback"/>
        </authorList>
    </citation>
    <scope>NUCLEOTIDE SEQUENCE</scope>
    <source>
        <strain evidence="5">CFSAN031622</strain>
    </source>
</reference>
<comment type="similarity">
    <text evidence="1">Belongs to the type-I restriction system S methylase family.</text>
</comment>
<feature type="domain" description="Type I restriction modification DNA specificity" evidence="4">
    <location>
        <begin position="3"/>
        <end position="173"/>
    </location>
</feature>
<evidence type="ECO:0000259" key="4">
    <source>
        <dbReference type="Pfam" id="PF01420"/>
    </source>
</evidence>
<keyword evidence="3" id="KW-0238">DNA-binding</keyword>
<evidence type="ECO:0000313" key="5">
    <source>
        <dbReference type="EMBL" id="EBQ0620428.1"/>
    </source>
</evidence>
<evidence type="ECO:0000256" key="3">
    <source>
        <dbReference type="ARBA" id="ARBA00023125"/>
    </source>
</evidence>
<dbReference type="InterPro" id="IPR052021">
    <property type="entry name" value="Type-I_RS_S_subunit"/>
</dbReference>
<evidence type="ECO:0000256" key="2">
    <source>
        <dbReference type="ARBA" id="ARBA00022747"/>
    </source>
</evidence>
<dbReference type="CDD" id="cd17517">
    <property type="entry name" value="RMtype1_S_EcoKI_StySPI-TRD2-CR2_like"/>
    <property type="match status" value="1"/>
</dbReference>
<dbReference type="InterPro" id="IPR000055">
    <property type="entry name" value="Restrct_endonuc_typeI_TRD"/>
</dbReference>
<dbReference type="GO" id="GO:0009307">
    <property type="term" value="P:DNA restriction-modification system"/>
    <property type="evidence" value="ECO:0007669"/>
    <property type="project" value="UniProtKB-KW"/>
</dbReference>
<dbReference type="Gene3D" id="3.90.220.20">
    <property type="entry name" value="DNA methylase specificity domains"/>
    <property type="match status" value="2"/>
</dbReference>
<dbReference type="GO" id="GO:0003677">
    <property type="term" value="F:DNA binding"/>
    <property type="evidence" value="ECO:0007669"/>
    <property type="project" value="UniProtKB-KW"/>
</dbReference>
<dbReference type="InterPro" id="IPR044946">
    <property type="entry name" value="Restrct_endonuc_typeI_TRD_sf"/>
</dbReference>
<dbReference type="Pfam" id="PF01420">
    <property type="entry name" value="Methylase_S"/>
    <property type="match status" value="2"/>
</dbReference>
<dbReference type="PANTHER" id="PTHR30408">
    <property type="entry name" value="TYPE-1 RESTRICTION ENZYME ECOKI SPECIFICITY PROTEIN"/>
    <property type="match status" value="1"/>
</dbReference>
<feature type="domain" description="Type I restriction modification DNA specificity" evidence="4">
    <location>
        <begin position="254"/>
        <end position="366"/>
    </location>
</feature>